<evidence type="ECO:0000313" key="6">
    <source>
        <dbReference type="EMBL" id="CAF1686581.1"/>
    </source>
</evidence>
<protein>
    <recommendedName>
        <fullName evidence="5">Ig-like domain-containing protein</fullName>
    </recommendedName>
</protein>
<keyword evidence="2" id="KW-0963">Cytoplasm</keyword>
<dbReference type="SMART" id="SM00408">
    <property type="entry name" value="IGc2"/>
    <property type="match status" value="2"/>
</dbReference>
<dbReference type="InterPro" id="IPR013783">
    <property type="entry name" value="Ig-like_fold"/>
</dbReference>
<proteinExistence type="predicted"/>
<dbReference type="InterPro" id="IPR013098">
    <property type="entry name" value="Ig_I-set"/>
</dbReference>
<comment type="subcellular location">
    <subcellularLocation>
        <location evidence="1">Cytoplasm</location>
    </subcellularLocation>
</comment>
<dbReference type="InterPro" id="IPR003598">
    <property type="entry name" value="Ig_sub2"/>
</dbReference>
<dbReference type="InterPro" id="IPR052385">
    <property type="entry name" value="Obscurin/Obscurin-like_Reg"/>
</dbReference>
<keyword evidence="3" id="KW-0597">Phosphoprotein</keyword>
<feature type="domain" description="Ig-like" evidence="5">
    <location>
        <begin position="193"/>
        <end position="284"/>
    </location>
</feature>
<dbReference type="PROSITE" id="PS50835">
    <property type="entry name" value="IG_LIKE"/>
    <property type="match status" value="2"/>
</dbReference>
<dbReference type="InterPro" id="IPR007110">
    <property type="entry name" value="Ig-like_dom"/>
</dbReference>
<dbReference type="PANTHER" id="PTHR35971:SF5">
    <property type="entry name" value="OBSCURIN LIKE CYTOSKELETAL ADAPTOR 1"/>
    <property type="match status" value="1"/>
</dbReference>
<organism evidence="6 7">
    <name type="scientific">Adineta ricciae</name>
    <name type="common">Rotifer</name>
    <dbReference type="NCBI Taxonomy" id="249248"/>
    <lineage>
        <taxon>Eukaryota</taxon>
        <taxon>Metazoa</taxon>
        <taxon>Spiralia</taxon>
        <taxon>Gnathifera</taxon>
        <taxon>Rotifera</taxon>
        <taxon>Eurotatoria</taxon>
        <taxon>Bdelloidea</taxon>
        <taxon>Adinetida</taxon>
        <taxon>Adinetidae</taxon>
        <taxon>Adineta</taxon>
    </lineage>
</organism>
<dbReference type="PANTHER" id="PTHR35971">
    <property type="entry name" value="SI:DKEY-31G6.6"/>
    <property type="match status" value="1"/>
</dbReference>
<keyword evidence="4" id="KW-1015">Disulfide bond</keyword>
<comment type="caution">
    <text evidence="6">The sequence shown here is derived from an EMBL/GenBank/DDBJ whole genome shotgun (WGS) entry which is preliminary data.</text>
</comment>
<dbReference type="Proteomes" id="UP000663828">
    <property type="component" value="Unassembled WGS sequence"/>
</dbReference>
<sequence length="298" mass="33584">ELTPTEVNATEGKDKEVSFECETSKSTPVQWYHDQQKLSPTELKKHYQIESTKNNTIHKLKILQPVAADSGVYRCVLPNNLETTAQCTVEPAGIDFQQHLTTPVHVEHMKSALLECELTRKPQQVVWKDKNGQIIEDGDKYEIMNNGKLQGLVINDCDENDNGQYTITIDNTKSSTAEVIVETAVEKARSPSPQAAFRKLLPNDLSTHQDEDFLLECEVNDENQITNWYLDDDLIGPTNPRFQIINKGTIRQLKVLKAELDDTGKYTCQDRDTGESTNCDVTVNKAPVRIIKGLPETL</sequence>
<feature type="domain" description="Ig-like" evidence="5">
    <location>
        <begin position="1"/>
        <end position="90"/>
    </location>
</feature>
<dbReference type="InterPro" id="IPR036179">
    <property type="entry name" value="Ig-like_dom_sf"/>
</dbReference>
<dbReference type="Gene3D" id="2.60.40.10">
    <property type="entry name" value="Immunoglobulins"/>
    <property type="match status" value="3"/>
</dbReference>
<dbReference type="SUPFAM" id="SSF48726">
    <property type="entry name" value="Immunoglobulin"/>
    <property type="match status" value="3"/>
</dbReference>
<evidence type="ECO:0000256" key="1">
    <source>
        <dbReference type="ARBA" id="ARBA00004496"/>
    </source>
</evidence>
<accession>A0A816HJ83</accession>
<evidence type="ECO:0000256" key="2">
    <source>
        <dbReference type="ARBA" id="ARBA00022490"/>
    </source>
</evidence>
<dbReference type="EMBL" id="CAJNOR010017022">
    <property type="protein sequence ID" value="CAF1686581.1"/>
    <property type="molecule type" value="Genomic_DNA"/>
</dbReference>
<reference evidence="6" key="1">
    <citation type="submission" date="2021-02" db="EMBL/GenBank/DDBJ databases">
        <authorList>
            <person name="Nowell W R."/>
        </authorList>
    </citation>
    <scope>NUCLEOTIDE SEQUENCE</scope>
</reference>
<evidence type="ECO:0000313" key="7">
    <source>
        <dbReference type="Proteomes" id="UP000663828"/>
    </source>
</evidence>
<dbReference type="SMART" id="SM00409">
    <property type="entry name" value="IG"/>
    <property type="match status" value="3"/>
</dbReference>
<evidence type="ECO:0000256" key="3">
    <source>
        <dbReference type="ARBA" id="ARBA00022553"/>
    </source>
</evidence>
<evidence type="ECO:0000256" key="4">
    <source>
        <dbReference type="ARBA" id="ARBA00023157"/>
    </source>
</evidence>
<feature type="non-terminal residue" evidence="6">
    <location>
        <position position="1"/>
    </location>
</feature>
<dbReference type="Pfam" id="PF07679">
    <property type="entry name" value="I-set"/>
    <property type="match status" value="3"/>
</dbReference>
<feature type="non-terminal residue" evidence="6">
    <location>
        <position position="298"/>
    </location>
</feature>
<name>A0A816HJ83_ADIRI</name>
<evidence type="ECO:0000259" key="5">
    <source>
        <dbReference type="PROSITE" id="PS50835"/>
    </source>
</evidence>
<gene>
    <name evidence="6" type="ORF">XAT740_LOCUS62077</name>
</gene>
<keyword evidence="7" id="KW-1185">Reference proteome</keyword>
<dbReference type="AlphaFoldDB" id="A0A816HJ83"/>
<dbReference type="GO" id="GO:0005737">
    <property type="term" value="C:cytoplasm"/>
    <property type="evidence" value="ECO:0007669"/>
    <property type="project" value="UniProtKB-SubCell"/>
</dbReference>
<dbReference type="InterPro" id="IPR003599">
    <property type="entry name" value="Ig_sub"/>
</dbReference>